<keyword evidence="3" id="KW-0786">Thiamine pyrophosphate</keyword>
<organism evidence="6">
    <name type="scientific">Lotus japonicus</name>
    <name type="common">Lotus corniculatus var. japonicus</name>
    <dbReference type="NCBI Taxonomy" id="34305"/>
    <lineage>
        <taxon>Eukaryota</taxon>
        <taxon>Viridiplantae</taxon>
        <taxon>Streptophyta</taxon>
        <taxon>Embryophyta</taxon>
        <taxon>Tracheophyta</taxon>
        <taxon>Spermatophyta</taxon>
        <taxon>Magnoliopsida</taxon>
        <taxon>eudicotyledons</taxon>
        <taxon>Gunneridae</taxon>
        <taxon>Pentapetalae</taxon>
        <taxon>rosids</taxon>
        <taxon>fabids</taxon>
        <taxon>Fabales</taxon>
        <taxon>Fabaceae</taxon>
        <taxon>Papilionoideae</taxon>
        <taxon>50 kb inversion clade</taxon>
        <taxon>NPAAA clade</taxon>
        <taxon>Hologalegina</taxon>
        <taxon>robinioid clade</taxon>
        <taxon>Loteae</taxon>
        <taxon>Lotus</taxon>
    </lineage>
</organism>
<evidence type="ECO:0000256" key="3">
    <source>
        <dbReference type="ARBA" id="ARBA00023052"/>
    </source>
</evidence>
<evidence type="ECO:0000259" key="5">
    <source>
        <dbReference type="Pfam" id="PF00676"/>
    </source>
</evidence>
<dbReference type="EMBL" id="BT135036">
    <property type="protein sequence ID" value="AFK34831.1"/>
    <property type="molecule type" value="mRNA"/>
</dbReference>
<evidence type="ECO:0000256" key="2">
    <source>
        <dbReference type="ARBA" id="ARBA00023002"/>
    </source>
</evidence>
<dbReference type="Pfam" id="PF00676">
    <property type="entry name" value="E1_dh"/>
    <property type="match status" value="1"/>
</dbReference>
<dbReference type="SUPFAM" id="SSF52518">
    <property type="entry name" value="Thiamin diphosphate-binding fold (THDP-binding)"/>
    <property type="match status" value="1"/>
</dbReference>
<feature type="region of interest" description="Disordered" evidence="4">
    <location>
        <begin position="36"/>
        <end position="56"/>
    </location>
</feature>
<dbReference type="PANTHER" id="PTHR11516">
    <property type="entry name" value="PYRUVATE DEHYDROGENASE E1 COMPONENT, ALPHA SUBUNIT BACTERIAL AND ORGANELLAR"/>
    <property type="match status" value="1"/>
</dbReference>
<dbReference type="GO" id="GO:0006086">
    <property type="term" value="P:pyruvate decarboxylation to acetyl-CoA"/>
    <property type="evidence" value="ECO:0007669"/>
    <property type="project" value="TreeGrafter"/>
</dbReference>
<dbReference type="PANTHER" id="PTHR11516:SF60">
    <property type="entry name" value="PYRUVATE DEHYDROGENASE E1 COMPONENT SUBUNIT ALPHA"/>
    <property type="match status" value="1"/>
</dbReference>
<proteinExistence type="evidence at transcript level"/>
<reference evidence="6" key="1">
    <citation type="submission" date="2012-05" db="EMBL/GenBank/DDBJ databases">
        <authorList>
            <person name="Krishnakumar V."/>
            <person name="Cheung F."/>
            <person name="Xiao Y."/>
            <person name="Chan A."/>
            <person name="Moskal W.A."/>
            <person name="Town C.D."/>
        </authorList>
    </citation>
    <scope>NUCLEOTIDE SEQUENCE</scope>
</reference>
<feature type="domain" description="Dehydrogenase E1 component" evidence="5">
    <location>
        <begin position="1"/>
        <end position="104"/>
    </location>
</feature>
<name>I3S3I9_LOTJA</name>
<dbReference type="InterPro" id="IPR001017">
    <property type="entry name" value="DH_E1"/>
</dbReference>
<evidence type="ECO:0000313" key="6">
    <source>
        <dbReference type="EMBL" id="AFK34831.1"/>
    </source>
</evidence>
<dbReference type="InterPro" id="IPR050642">
    <property type="entry name" value="PDH_E1_Alpha_Subunit"/>
</dbReference>
<keyword evidence="2" id="KW-0560">Oxidoreductase</keyword>
<dbReference type="Gene3D" id="3.40.50.970">
    <property type="match status" value="1"/>
</dbReference>
<dbReference type="AlphaFoldDB" id="I3S3I9"/>
<evidence type="ECO:0000256" key="1">
    <source>
        <dbReference type="ARBA" id="ARBA00001964"/>
    </source>
</evidence>
<sequence length="133" mass="15224">MDVLAVKQACKFAKEHALKNGPIILEMDTYRYHGHSMSDPGSTYRTRDEISGVRQERDPLERVRKLLVSHEVATEKELKDMEKEVRKEVDEAIAKAKESSMPDPSDLYKNIYVKGYGVEAFGVDRKEVRVTLP</sequence>
<evidence type="ECO:0000256" key="4">
    <source>
        <dbReference type="SAM" id="MobiDB-lite"/>
    </source>
</evidence>
<accession>I3S3I9</accession>
<dbReference type="GO" id="GO:0004739">
    <property type="term" value="F:pyruvate dehydrogenase (acetyl-transferring) activity"/>
    <property type="evidence" value="ECO:0007669"/>
    <property type="project" value="TreeGrafter"/>
</dbReference>
<protein>
    <recommendedName>
        <fullName evidence="5">Dehydrogenase E1 component domain-containing protein</fullName>
    </recommendedName>
</protein>
<dbReference type="InterPro" id="IPR029061">
    <property type="entry name" value="THDP-binding"/>
</dbReference>
<comment type="cofactor">
    <cofactor evidence="1">
        <name>thiamine diphosphate</name>
        <dbReference type="ChEBI" id="CHEBI:58937"/>
    </cofactor>
</comment>
<feature type="compositionally biased region" description="Basic and acidic residues" evidence="4">
    <location>
        <begin position="45"/>
        <end position="56"/>
    </location>
</feature>